<dbReference type="Gene3D" id="3.10.350.10">
    <property type="entry name" value="LysM domain"/>
    <property type="match status" value="2"/>
</dbReference>
<feature type="signal peptide" evidence="1">
    <location>
        <begin position="1"/>
        <end position="28"/>
    </location>
</feature>
<reference evidence="3" key="2">
    <citation type="submission" date="2023-06" db="EMBL/GenBank/DDBJ databases">
        <authorList>
            <consortium name="Lawrence Berkeley National Laboratory"/>
            <person name="Haridas S."/>
            <person name="Hensen N."/>
            <person name="Bonometti L."/>
            <person name="Westerberg I."/>
            <person name="Brannstrom I.O."/>
            <person name="Guillou S."/>
            <person name="Cros-Aarteil S."/>
            <person name="Calhoun S."/>
            <person name="Kuo A."/>
            <person name="Mondo S."/>
            <person name="Pangilinan J."/>
            <person name="Riley R."/>
            <person name="Labutti K."/>
            <person name="Andreopoulos B."/>
            <person name="Lipzen A."/>
            <person name="Chen C."/>
            <person name="Yanf M."/>
            <person name="Daum C."/>
            <person name="Ng V."/>
            <person name="Clum A."/>
            <person name="Steindorff A."/>
            <person name="Ohm R."/>
            <person name="Martin F."/>
            <person name="Silar P."/>
            <person name="Natvig D."/>
            <person name="Lalanne C."/>
            <person name="Gautier V."/>
            <person name="Ament-Velasquez S.L."/>
            <person name="Kruys A."/>
            <person name="Hutchinson M.I."/>
            <person name="Powell A.J."/>
            <person name="Barry K."/>
            <person name="Miller A.N."/>
            <person name="Grigoriev I.V."/>
            <person name="Debuchy R."/>
            <person name="Gladieux P."/>
            <person name="Thoren M.H."/>
            <person name="Johannesson H."/>
        </authorList>
    </citation>
    <scope>NUCLEOTIDE SEQUENCE</scope>
    <source>
        <strain evidence="3">CBS 118394</strain>
    </source>
</reference>
<evidence type="ECO:0000256" key="1">
    <source>
        <dbReference type="SAM" id="SignalP"/>
    </source>
</evidence>
<dbReference type="SMART" id="SM00257">
    <property type="entry name" value="LysM"/>
    <property type="match status" value="2"/>
</dbReference>
<keyword evidence="1" id="KW-0732">Signal</keyword>
<dbReference type="EMBL" id="JAUEDM010000003">
    <property type="protein sequence ID" value="KAK3322773.1"/>
    <property type="molecule type" value="Genomic_DNA"/>
</dbReference>
<dbReference type="SUPFAM" id="SSF54106">
    <property type="entry name" value="LysM domain"/>
    <property type="match status" value="2"/>
</dbReference>
<feature type="domain" description="LysM" evidence="2">
    <location>
        <begin position="86"/>
        <end position="131"/>
    </location>
</feature>
<dbReference type="AlphaFoldDB" id="A0AAE0M8T4"/>
<dbReference type="PROSITE" id="PS51782">
    <property type="entry name" value="LYSM"/>
    <property type="match status" value="2"/>
</dbReference>
<reference evidence="3" key="1">
    <citation type="journal article" date="2023" name="Mol. Phylogenet. Evol.">
        <title>Genome-scale phylogeny and comparative genomics of the fungal order Sordariales.</title>
        <authorList>
            <person name="Hensen N."/>
            <person name="Bonometti L."/>
            <person name="Westerberg I."/>
            <person name="Brannstrom I.O."/>
            <person name="Guillou S."/>
            <person name="Cros-Aarteil S."/>
            <person name="Calhoun S."/>
            <person name="Haridas S."/>
            <person name="Kuo A."/>
            <person name="Mondo S."/>
            <person name="Pangilinan J."/>
            <person name="Riley R."/>
            <person name="LaButti K."/>
            <person name="Andreopoulos B."/>
            <person name="Lipzen A."/>
            <person name="Chen C."/>
            <person name="Yan M."/>
            <person name="Daum C."/>
            <person name="Ng V."/>
            <person name="Clum A."/>
            <person name="Steindorff A."/>
            <person name="Ohm R.A."/>
            <person name="Martin F."/>
            <person name="Silar P."/>
            <person name="Natvig D.O."/>
            <person name="Lalanne C."/>
            <person name="Gautier V."/>
            <person name="Ament-Velasquez S.L."/>
            <person name="Kruys A."/>
            <person name="Hutchinson M.I."/>
            <person name="Powell A.J."/>
            <person name="Barry K."/>
            <person name="Miller A.N."/>
            <person name="Grigoriev I.V."/>
            <person name="Debuchy R."/>
            <person name="Gladieux P."/>
            <person name="Hiltunen Thoren M."/>
            <person name="Johannesson H."/>
        </authorList>
    </citation>
    <scope>NUCLEOTIDE SEQUENCE</scope>
    <source>
        <strain evidence="3">CBS 118394</strain>
    </source>
</reference>
<dbReference type="InterPro" id="IPR018392">
    <property type="entry name" value="LysM"/>
</dbReference>
<dbReference type="Proteomes" id="UP001283341">
    <property type="component" value="Unassembled WGS sequence"/>
</dbReference>
<feature type="domain" description="LysM" evidence="2">
    <location>
        <begin position="31"/>
        <end position="76"/>
    </location>
</feature>
<sequence>MMLTRHGNGWKAFASLGFLMSFLQPTTATYTFYTVVNGDSKTSIAEAHCLSTAALALANPQLTDAYYTMVNGVVQIPASCNIHFEREYLVLPGDTFFNLAKDNNVEFVALAAANPQIKDVNHIDPGDCIIFSVAGAHCSRRTSTNSHVSRSSSS</sequence>
<protein>
    <recommendedName>
        <fullName evidence="2">LysM domain-containing protein</fullName>
    </recommendedName>
</protein>
<dbReference type="CDD" id="cd00118">
    <property type="entry name" value="LysM"/>
    <property type="match status" value="2"/>
</dbReference>
<accession>A0AAE0M8T4</accession>
<dbReference type="InterPro" id="IPR036779">
    <property type="entry name" value="LysM_dom_sf"/>
</dbReference>
<evidence type="ECO:0000313" key="4">
    <source>
        <dbReference type="Proteomes" id="UP001283341"/>
    </source>
</evidence>
<proteinExistence type="predicted"/>
<gene>
    <name evidence="3" type="ORF">B0H66DRAFT_214658</name>
</gene>
<comment type="caution">
    <text evidence="3">The sequence shown here is derived from an EMBL/GenBank/DDBJ whole genome shotgun (WGS) entry which is preliminary data.</text>
</comment>
<evidence type="ECO:0000313" key="3">
    <source>
        <dbReference type="EMBL" id="KAK3322773.1"/>
    </source>
</evidence>
<organism evidence="3 4">
    <name type="scientific">Apodospora peruviana</name>
    <dbReference type="NCBI Taxonomy" id="516989"/>
    <lineage>
        <taxon>Eukaryota</taxon>
        <taxon>Fungi</taxon>
        <taxon>Dikarya</taxon>
        <taxon>Ascomycota</taxon>
        <taxon>Pezizomycotina</taxon>
        <taxon>Sordariomycetes</taxon>
        <taxon>Sordariomycetidae</taxon>
        <taxon>Sordariales</taxon>
        <taxon>Lasiosphaeriaceae</taxon>
        <taxon>Apodospora</taxon>
    </lineage>
</organism>
<dbReference type="Pfam" id="PF01476">
    <property type="entry name" value="LysM"/>
    <property type="match status" value="2"/>
</dbReference>
<keyword evidence="4" id="KW-1185">Reference proteome</keyword>
<name>A0AAE0M8T4_9PEZI</name>
<feature type="chain" id="PRO_5042148206" description="LysM domain-containing protein" evidence="1">
    <location>
        <begin position="29"/>
        <end position="154"/>
    </location>
</feature>
<evidence type="ECO:0000259" key="2">
    <source>
        <dbReference type="PROSITE" id="PS51782"/>
    </source>
</evidence>